<dbReference type="InParanoid" id="A0A369JYS0"/>
<dbReference type="OrthoDB" id="2744598at2759"/>
<protein>
    <submittedName>
        <fullName evidence="1">Uncharacterized protein</fullName>
    </submittedName>
</protein>
<comment type="caution">
    <text evidence="1">The sequence shown here is derived from an EMBL/GenBank/DDBJ whole genome shotgun (WGS) entry which is preliminary data.</text>
</comment>
<proteinExistence type="predicted"/>
<dbReference type="AlphaFoldDB" id="A0A369JYS0"/>
<gene>
    <name evidence="1" type="ORF">Hypma_003914</name>
</gene>
<evidence type="ECO:0000313" key="1">
    <source>
        <dbReference type="EMBL" id="RDB27501.1"/>
    </source>
</evidence>
<sequence>MRKGCTFPFHQSKLQNTSQIRTYSSNRRFPAMFPKLFTILFTVATAVFAVPFGPAPALVESLVPFSSATANITGEVGVTATNPTMLFYPTANCLSGGVRHTLLDRVFQTCYLPIPNPFTSVKIDNPDGTYLPYTVWVSFTGESCPTGILKIPQSNTCYNLTPTGNGWQRRNDAGGTF</sequence>
<dbReference type="Proteomes" id="UP000076154">
    <property type="component" value="Unassembled WGS sequence"/>
</dbReference>
<name>A0A369JYS0_HYPMA</name>
<accession>A0A369JYS0</accession>
<dbReference type="EMBL" id="LUEZ02000015">
    <property type="protein sequence ID" value="RDB27501.1"/>
    <property type="molecule type" value="Genomic_DNA"/>
</dbReference>
<reference evidence="1" key="1">
    <citation type="submission" date="2018-04" db="EMBL/GenBank/DDBJ databases">
        <title>Whole genome sequencing of Hypsizygus marmoreus.</title>
        <authorList>
            <person name="Choi I.-G."/>
            <person name="Min B."/>
            <person name="Kim J.-G."/>
            <person name="Kim S."/>
            <person name="Oh Y.-L."/>
            <person name="Kong W.-S."/>
            <person name="Park H."/>
            <person name="Jeong J."/>
            <person name="Song E.-S."/>
        </authorList>
    </citation>
    <scope>NUCLEOTIDE SEQUENCE [LARGE SCALE GENOMIC DNA]</scope>
    <source>
        <strain evidence="1">51987-8</strain>
    </source>
</reference>
<evidence type="ECO:0000313" key="2">
    <source>
        <dbReference type="Proteomes" id="UP000076154"/>
    </source>
</evidence>
<keyword evidence="2" id="KW-1185">Reference proteome</keyword>
<organism evidence="1 2">
    <name type="scientific">Hypsizygus marmoreus</name>
    <name type="common">White beech mushroom</name>
    <name type="synonym">Agaricus marmoreus</name>
    <dbReference type="NCBI Taxonomy" id="39966"/>
    <lineage>
        <taxon>Eukaryota</taxon>
        <taxon>Fungi</taxon>
        <taxon>Dikarya</taxon>
        <taxon>Basidiomycota</taxon>
        <taxon>Agaricomycotina</taxon>
        <taxon>Agaricomycetes</taxon>
        <taxon>Agaricomycetidae</taxon>
        <taxon>Agaricales</taxon>
        <taxon>Tricholomatineae</taxon>
        <taxon>Lyophyllaceae</taxon>
        <taxon>Hypsizygus</taxon>
    </lineage>
</organism>